<evidence type="ECO:0000313" key="2">
    <source>
        <dbReference type="Proteomes" id="UP000827976"/>
    </source>
</evidence>
<comment type="caution">
    <text evidence="1">The sequence shown here is derived from an EMBL/GenBank/DDBJ whole genome shotgun (WGS) entry which is preliminary data.</text>
</comment>
<proteinExistence type="predicted"/>
<sequence>MASHSSQHPQTLLPEPTGTSSKVRSSQLLEVLSNEKLKFALTLAVALISSYVTSAGGQSLRPLPTTTTTTITTPNSAVQLEMFAFALLGLFTSSLSAITFHPHFPLIADCFENISVIFVAVAFASLVSIILHDRYGWMPYMACMIPVLPFIIVPCKLLFAKLEAMLVSLRRSDCFEGLPMWKSGQGTVEVQVKEGVS</sequence>
<gene>
    <name evidence="1" type="ORF">IHE45_11G096700</name>
</gene>
<accession>A0ACB7V820</accession>
<name>A0ACB7V820_DIOAL</name>
<organism evidence="1 2">
    <name type="scientific">Dioscorea alata</name>
    <name type="common">Purple yam</name>
    <dbReference type="NCBI Taxonomy" id="55571"/>
    <lineage>
        <taxon>Eukaryota</taxon>
        <taxon>Viridiplantae</taxon>
        <taxon>Streptophyta</taxon>
        <taxon>Embryophyta</taxon>
        <taxon>Tracheophyta</taxon>
        <taxon>Spermatophyta</taxon>
        <taxon>Magnoliopsida</taxon>
        <taxon>Liliopsida</taxon>
        <taxon>Dioscoreales</taxon>
        <taxon>Dioscoreaceae</taxon>
        <taxon>Dioscorea</taxon>
    </lineage>
</organism>
<reference evidence="2" key="1">
    <citation type="journal article" date="2022" name="Nat. Commun.">
        <title>Chromosome evolution and the genetic basis of agronomically important traits in greater yam.</title>
        <authorList>
            <person name="Bredeson J.V."/>
            <person name="Lyons J.B."/>
            <person name="Oniyinde I.O."/>
            <person name="Okereke N.R."/>
            <person name="Kolade O."/>
            <person name="Nnabue I."/>
            <person name="Nwadili C.O."/>
            <person name="Hribova E."/>
            <person name="Parker M."/>
            <person name="Nwogha J."/>
            <person name="Shu S."/>
            <person name="Carlson J."/>
            <person name="Kariba R."/>
            <person name="Muthemba S."/>
            <person name="Knop K."/>
            <person name="Barton G.J."/>
            <person name="Sherwood A.V."/>
            <person name="Lopez-Montes A."/>
            <person name="Asiedu R."/>
            <person name="Jamnadass R."/>
            <person name="Muchugi A."/>
            <person name="Goodstein D."/>
            <person name="Egesi C.N."/>
            <person name="Featherston J."/>
            <person name="Asfaw A."/>
            <person name="Simpson G.G."/>
            <person name="Dolezel J."/>
            <person name="Hendre P.S."/>
            <person name="Van Deynze A."/>
            <person name="Kumar P.L."/>
            <person name="Obidiegwu J.E."/>
            <person name="Bhattacharjee R."/>
            <person name="Rokhsar D.S."/>
        </authorList>
    </citation>
    <scope>NUCLEOTIDE SEQUENCE [LARGE SCALE GENOMIC DNA]</scope>
    <source>
        <strain evidence="2">cv. TDa95/00328</strain>
    </source>
</reference>
<dbReference type="EMBL" id="CM037021">
    <property type="protein sequence ID" value="KAH7669717.1"/>
    <property type="molecule type" value="Genomic_DNA"/>
</dbReference>
<dbReference type="Proteomes" id="UP000827976">
    <property type="component" value="Chromosome 11"/>
</dbReference>
<protein>
    <submittedName>
        <fullName evidence="1">MFS general substrate transporter domain-containing protein</fullName>
    </submittedName>
</protein>
<keyword evidence="2" id="KW-1185">Reference proteome</keyword>
<evidence type="ECO:0000313" key="1">
    <source>
        <dbReference type="EMBL" id="KAH7669717.1"/>
    </source>
</evidence>